<evidence type="ECO:0000256" key="5">
    <source>
        <dbReference type="ARBA" id="ARBA00023136"/>
    </source>
</evidence>
<reference evidence="8" key="3">
    <citation type="submission" date="2012-09" db="EMBL/GenBank/DDBJ databases">
        <authorList>
            <consortium name="VectorBase"/>
        </authorList>
    </citation>
    <scope>NUCLEOTIDE SEQUENCE</scope>
    <source>
        <strain evidence="8">Liverpool</strain>
    </source>
</reference>
<keyword evidence="4 6" id="KW-1133">Transmembrane helix</keyword>
<dbReference type="InterPro" id="IPR049452">
    <property type="entry name" value="Anoctamin_TM"/>
</dbReference>
<dbReference type="OMA" id="YENHRTA"/>
<feature type="transmembrane region" description="Helical" evidence="6">
    <location>
        <begin position="375"/>
        <end position="394"/>
    </location>
</feature>
<evidence type="ECO:0000256" key="6">
    <source>
        <dbReference type="RuleBase" id="RU280814"/>
    </source>
</evidence>
<dbReference type="EMBL" id="CH477649">
    <property type="protein sequence ID" value="EAT37822.1"/>
    <property type="molecule type" value="Genomic_DNA"/>
</dbReference>
<dbReference type="eggNOG" id="KOG2513">
    <property type="taxonomic scope" value="Eukaryota"/>
</dbReference>
<comment type="similarity">
    <text evidence="2 6">Belongs to the anoctamin family.</text>
</comment>
<sequence>MEDIRDFLNEIFENSIASTRRRPSLEAQAIPNVEELRPKVVRVRRKRPISRAWHMMHKLIPRFANDDEEEFNEEIGLIRKPTIPSIRQRNSQIHALENLDQIEEEEKLNEFRSSLKSGNKKGVTFGDGVRKRGAAANRIPELSSSNSEDFERFGDSYMVLEFSEGTATETIQWIIEKIRGRKIDGGAELMVRKEPLTKETQTLILHISATQMKFLEIADDMGFMKRTKTGIIRNFNVACLDDFFYDENMTLEDILTPADRQIIIKHALENIRASENEHHIPGTKTQLYHGQSIIQAAQRYEIITSFYSLHDKQKLRKLRHVWIKPTKQQPIDEIRDYFGESVGMYFSFLGFYTYALIVPTVLGLLQMLLSEETETVPFFCVFYVVWIKVFLELWKRKSSAHAYRWGTITMTNLDEPRVGYYGKLGRDPVTGKVTPQYPKWKTYVQMYCVTAPIILFCISIAGFVTIFQFYVESYLAEMFGIDSYIMYVPSIVNAIYIAISTIAYDRLATYLTDKENHRTQSQYERHRVNKLIVLEFVNNFLCLFYIAFILQDMKMLKTQLMMQLIVLQFVQNVLENLLPYLKKKVALISNKLFVKSNYERLQQAYEEYDQMGILSLDDDDVRIVRHKKECVMEEYNTYDDYLELYIQFGYVVLFSSVAPMTAFWAILNNVIEIRLDAYKLCSFFKRPFARRTKNIGAWQLAFETLAIISIMTNCGILYLSPQMREMATNVSSEAYTITFLVIEHVLLGLTWFIYKAIPDTPLWVRVALAKADYESRQALKRELYLILFALQL</sequence>
<reference evidence="8" key="2">
    <citation type="journal article" date="2007" name="Science">
        <title>Genome sequence of Aedes aegypti, a major arbovirus vector.</title>
        <authorList>
            <person name="Nene V."/>
            <person name="Wortman J.R."/>
            <person name="Lawson D."/>
            <person name="Haas B."/>
            <person name="Kodira C."/>
            <person name="Tu Z.J."/>
            <person name="Loftus B."/>
            <person name="Xi Z."/>
            <person name="Megy K."/>
            <person name="Grabherr M."/>
            <person name="Ren Q."/>
            <person name="Zdobnov E.M."/>
            <person name="Lobo N.F."/>
            <person name="Campbell K.S."/>
            <person name="Brown S.E."/>
            <person name="Bonaldo M.F."/>
            <person name="Zhu J."/>
            <person name="Sinkins S.P."/>
            <person name="Hogenkamp D.G."/>
            <person name="Amedeo P."/>
            <person name="Arensburger P."/>
            <person name="Atkinson P.W."/>
            <person name="Bidwell S."/>
            <person name="Biedler J."/>
            <person name="Birney E."/>
            <person name="Bruggner R.V."/>
            <person name="Costas J."/>
            <person name="Coy M.R."/>
            <person name="Crabtree J."/>
            <person name="Crawford M."/>
            <person name="Debruyn B."/>
            <person name="Decaprio D."/>
            <person name="Eiglmeier K."/>
            <person name="Eisenstadt E."/>
            <person name="El-Dorry H."/>
            <person name="Gelbart W.M."/>
            <person name="Gomes S.L."/>
            <person name="Hammond M."/>
            <person name="Hannick L.I."/>
            <person name="Hogan J.R."/>
            <person name="Holmes M.H."/>
            <person name="Jaffe D."/>
            <person name="Johnston J.S."/>
            <person name="Kennedy R.C."/>
            <person name="Koo H."/>
            <person name="Kravitz S."/>
            <person name="Kriventseva E.V."/>
            <person name="Kulp D."/>
            <person name="Labutti K."/>
            <person name="Lee E."/>
            <person name="Li S."/>
            <person name="Lovin D.D."/>
            <person name="Mao C."/>
            <person name="Mauceli E."/>
            <person name="Menck C.F."/>
            <person name="Miller J.R."/>
            <person name="Montgomery P."/>
            <person name="Mori A."/>
            <person name="Nascimento A.L."/>
            <person name="Naveira H.F."/>
            <person name="Nusbaum C."/>
            <person name="O'leary S."/>
            <person name="Orvis J."/>
            <person name="Pertea M."/>
            <person name="Quesneville H."/>
            <person name="Reidenbach K.R."/>
            <person name="Rogers Y.H."/>
            <person name="Roth C.W."/>
            <person name="Schneider J.R."/>
            <person name="Schatz M."/>
            <person name="Shumway M."/>
            <person name="Stanke M."/>
            <person name="Stinson E.O."/>
            <person name="Tubio J.M."/>
            <person name="Vanzee J.P."/>
            <person name="Verjovski-Almeida S."/>
            <person name="Werner D."/>
            <person name="White O."/>
            <person name="Wyder S."/>
            <person name="Zeng Q."/>
            <person name="Zhao Q."/>
            <person name="Zhao Y."/>
            <person name="Hill C.A."/>
            <person name="Raikhel A.S."/>
            <person name="Soares M.B."/>
            <person name="Knudson D.L."/>
            <person name="Lee N.H."/>
            <person name="Galagan J."/>
            <person name="Salzberg S.L."/>
            <person name="Paulsen I.T."/>
            <person name="Dimopoulos G."/>
            <person name="Collins F.H."/>
            <person name="Birren B."/>
            <person name="Fraser-Liggett C.M."/>
            <person name="Severson D.W."/>
        </authorList>
    </citation>
    <scope>NUCLEOTIDE SEQUENCE [LARGE SCALE GENOMIC DNA]</scope>
    <source>
        <strain evidence="8">Liverpool</strain>
    </source>
</reference>
<keyword evidence="5 6" id="KW-0472">Membrane</keyword>
<feature type="transmembrane region" description="Helical" evidence="6">
    <location>
        <begin position="734"/>
        <end position="754"/>
    </location>
</feature>
<dbReference type="PANTHER" id="PTHR12308">
    <property type="entry name" value="ANOCTAMIN"/>
    <property type="match status" value="1"/>
</dbReference>
<dbReference type="PANTHER" id="PTHR12308:SF74">
    <property type="entry name" value="ANOCTAMIN"/>
    <property type="match status" value="1"/>
</dbReference>
<feature type="transmembrane region" description="Helical" evidence="6">
    <location>
        <begin position="695"/>
        <end position="719"/>
    </location>
</feature>
<accession>Q16TH0</accession>
<gene>
    <name evidence="8" type="ORF">AaeL_AAEL010243</name>
</gene>
<evidence type="ECO:0000256" key="1">
    <source>
        <dbReference type="ARBA" id="ARBA00004141"/>
    </source>
</evidence>
<dbReference type="VEuPathDB" id="VectorBase:AAEL010243"/>
<dbReference type="AlphaFoldDB" id="Q16TH0"/>
<feature type="transmembrane region" description="Helical" evidence="6">
    <location>
        <begin position="446"/>
        <end position="471"/>
    </location>
</feature>
<evidence type="ECO:0000256" key="4">
    <source>
        <dbReference type="ARBA" id="ARBA00022989"/>
    </source>
</evidence>
<protein>
    <recommendedName>
        <fullName evidence="6">Anoctamin</fullName>
    </recommendedName>
</protein>
<feature type="transmembrane region" description="Helical" evidence="6">
    <location>
        <begin position="531"/>
        <end position="550"/>
    </location>
</feature>
<dbReference type="PaxDb" id="7159-AAEL010243-PA"/>
<organism evidence="8 9">
    <name type="scientific">Aedes aegypti</name>
    <name type="common">Yellowfever mosquito</name>
    <name type="synonym">Culex aegypti</name>
    <dbReference type="NCBI Taxonomy" id="7159"/>
    <lineage>
        <taxon>Eukaryota</taxon>
        <taxon>Metazoa</taxon>
        <taxon>Ecdysozoa</taxon>
        <taxon>Arthropoda</taxon>
        <taxon>Hexapoda</taxon>
        <taxon>Insecta</taxon>
        <taxon>Pterygota</taxon>
        <taxon>Neoptera</taxon>
        <taxon>Endopterygota</taxon>
        <taxon>Diptera</taxon>
        <taxon>Nematocera</taxon>
        <taxon>Culicoidea</taxon>
        <taxon>Culicidae</taxon>
        <taxon>Culicinae</taxon>
        <taxon>Aedini</taxon>
        <taxon>Aedes</taxon>
        <taxon>Stegomyia</taxon>
    </lineage>
</organism>
<feature type="transmembrane region" description="Helical" evidence="6">
    <location>
        <begin position="345"/>
        <end position="369"/>
    </location>
</feature>
<keyword evidence="3 6" id="KW-0812">Transmembrane</keyword>
<dbReference type="PhylomeDB" id="Q16TH0"/>
<evidence type="ECO:0000256" key="3">
    <source>
        <dbReference type="ARBA" id="ARBA00022692"/>
    </source>
</evidence>
<evidence type="ECO:0000313" key="9">
    <source>
        <dbReference type="Proteomes" id="UP000682892"/>
    </source>
</evidence>
<dbReference type="InterPro" id="IPR007632">
    <property type="entry name" value="Anoctamin"/>
</dbReference>
<evidence type="ECO:0000259" key="7">
    <source>
        <dbReference type="Pfam" id="PF04547"/>
    </source>
</evidence>
<dbReference type="Proteomes" id="UP000682892">
    <property type="component" value="Unassembled WGS sequence"/>
</dbReference>
<name>Q16TH0_AEDAE</name>
<evidence type="ECO:0000313" key="8">
    <source>
        <dbReference type="EMBL" id="EAT37822.1"/>
    </source>
</evidence>
<proteinExistence type="inferred from homology"/>
<dbReference type="Pfam" id="PF04547">
    <property type="entry name" value="Anoctamin"/>
    <property type="match status" value="1"/>
</dbReference>
<dbReference type="STRING" id="7159.Q16TH0"/>
<evidence type="ECO:0000256" key="2">
    <source>
        <dbReference type="ARBA" id="ARBA00009671"/>
    </source>
</evidence>
<dbReference type="GO" id="GO:0005254">
    <property type="term" value="F:chloride channel activity"/>
    <property type="evidence" value="ECO:0007669"/>
    <property type="project" value="TreeGrafter"/>
</dbReference>
<reference evidence="8" key="1">
    <citation type="submission" date="2005-10" db="EMBL/GenBank/DDBJ databases">
        <authorList>
            <person name="Loftus B.J."/>
            <person name="Nene V.M."/>
            <person name="Hannick L.I."/>
            <person name="Bidwell S."/>
            <person name="Haas B."/>
            <person name="Amedeo P."/>
            <person name="Orvis J."/>
            <person name="Wortman J.R."/>
            <person name="White O.R."/>
            <person name="Salzberg S."/>
            <person name="Shumway M."/>
            <person name="Koo H."/>
            <person name="Zhao Y."/>
            <person name="Holmes M."/>
            <person name="Miller J."/>
            <person name="Schatz M."/>
            <person name="Pop M."/>
            <person name="Pai G."/>
            <person name="Utterback T."/>
            <person name="Rogers Y.-H."/>
            <person name="Kravitz S."/>
            <person name="Fraser C.M."/>
        </authorList>
    </citation>
    <scope>NUCLEOTIDE SEQUENCE</scope>
    <source>
        <strain evidence="8">Liverpool</strain>
    </source>
</reference>
<feature type="transmembrane region" description="Helical" evidence="6">
    <location>
        <begin position="644"/>
        <end position="667"/>
    </location>
</feature>
<feature type="transmembrane region" description="Helical" evidence="6">
    <location>
        <begin position="483"/>
        <end position="504"/>
    </location>
</feature>
<feature type="domain" description="Anoctamin transmembrane" evidence="7">
    <location>
        <begin position="334"/>
        <end position="769"/>
    </location>
</feature>
<dbReference type="GO" id="GO:0005886">
    <property type="term" value="C:plasma membrane"/>
    <property type="evidence" value="ECO:0007669"/>
    <property type="project" value="TreeGrafter"/>
</dbReference>
<dbReference type="HOGENOM" id="CLU_006685_2_3_1"/>
<comment type="subcellular location">
    <subcellularLocation>
        <location evidence="1 6">Membrane</location>
        <topology evidence="1 6">Multi-pass membrane protein</topology>
    </subcellularLocation>
</comment>